<dbReference type="Gene3D" id="3.90.1580.10">
    <property type="entry name" value="paralog of FGE (formylglycine-generating enzyme)"/>
    <property type="match status" value="1"/>
</dbReference>
<feature type="domain" description="Sulfatase-modifying factor enzyme-like" evidence="4">
    <location>
        <begin position="394"/>
        <end position="614"/>
    </location>
</feature>
<dbReference type="PANTHER" id="PTHR23150:SF19">
    <property type="entry name" value="FORMYLGLYCINE-GENERATING ENZYME"/>
    <property type="match status" value="1"/>
</dbReference>
<accession>A0A5C9QJD0</accession>
<evidence type="ECO:0000259" key="5">
    <source>
        <dbReference type="Pfam" id="PF08308"/>
    </source>
</evidence>
<feature type="coiled-coil region" evidence="1">
    <location>
        <begin position="113"/>
        <end position="175"/>
    </location>
</feature>
<evidence type="ECO:0000259" key="4">
    <source>
        <dbReference type="Pfam" id="PF03781"/>
    </source>
</evidence>
<evidence type="ECO:0000313" key="6">
    <source>
        <dbReference type="EMBL" id="TXY91972.1"/>
    </source>
</evidence>
<gene>
    <name evidence="6" type="ORF">FXE67_08225</name>
</gene>
<feature type="coiled-coil region" evidence="1">
    <location>
        <begin position="58"/>
        <end position="85"/>
    </location>
</feature>
<feature type="domain" description="PEGA" evidence="5">
    <location>
        <begin position="295"/>
        <end position="359"/>
    </location>
</feature>
<evidence type="ECO:0000256" key="2">
    <source>
        <dbReference type="SAM" id="MobiDB-lite"/>
    </source>
</evidence>
<dbReference type="GO" id="GO:0120147">
    <property type="term" value="F:formylglycine-generating oxidase activity"/>
    <property type="evidence" value="ECO:0007669"/>
    <property type="project" value="TreeGrafter"/>
</dbReference>
<dbReference type="RefSeq" id="WP_002021313.1">
    <property type="nucleotide sequence ID" value="NZ_CP184809.1"/>
</dbReference>
<dbReference type="InterPro" id="IPR051043">
    <property type="entry name" value="Sulfatase_Mod_Factor_Kinase"/>
</dbReference>
<dbReference type="Pfam" id="PF08308">
    <property type="entry name" value="PEGA"/>
    <property type="match status" value="1"/>
</dbReference>
<feature type="region of interest" description="Disordered" evidence="2">
    <location>
        <begin position="365"/>
        <end position="387"/>
    </location>
</feature>
<organism evidence="6 7">
    <name type="scientific">Vibrio cholerae</name>
    <dbReference type="NCBI Taxonomy" id="666"/>
    <lineage>
        <taxon>Bacteria</taxon>
        <taxon>Pseudomonadati</taxon>
        <taxon>Pseudomonadota</taxon>
        <taxon>Gammaproteobacteria</taxon>
        <taxon>Vibrionales</taxon>
        <taxon>Vibrionaceae</taxon>
        <taxon>Vibrio</taxon>
    </lineage>
</organism>
<dbReference type="EMBL" id="VSGZ01000035">
    <property type="protein sequence ID" value="TXY91972.1"/>
    <property type="molecule type" value="Genomic_DNA"/>
</dbReference>
<keyword evidence="1" id="KW-0175">Coiled coil</keyword>
<dbReference type="InterPro" id="IPR016187">
    <property type="entry name" value="CTDL_fold"/>
</dbReference>
<evidence type="ECO:0000256" key="1">
    <source>
        <dbReference type="SAM" id="Coils"/>
    </source>
</evidence>
<proteinExistence type="predicted"/>
<dbReference type="Proteomes" id="UP000323583">
    <property type="component" value="Unassembled WGS sequence"/>
</dbReference>
<dbReference type="InterPro" id="IPR005532">
    <property type="entry name" value="SUMF_dom"/>
</dbReference>
<dbReference type="PANTHER" id="PTHR23150">
    <property type="entry name" value="SULFATASE MODIFYING FACTOR 1, 2"/>
    <property type="match status" value="1"/>
</dbReference>
<reference evidence="6 7" key="1">
    <citation type="submission" date="2019-06" db="EMBL/GenBank/DDBJ databases">
        <title>Vibrio cholerae phylogeny based on whole-genome sequencing reveals genetic diversity and population strucutre.</title>
        <authorList>
            <person name="Zhiqiu Y."/>
            <person name="Bin L."/>
            <person name="Lingyan J."/>
        </authorList>
    </citation>
    <scope>NUCLEOTIDE SEQUENCE [LARGE SCALE GENOMIC DNA]</scope>
    <source>
        <strain evidence="6 7">N2768</strain>
    </source>
</reference>
<feature type="compositionally biased region" description="Low complexity" evidence="2">
    <location>
        <begin position="365"/>
        <end position="385"/>
    </location>
</feature>
<dbReference type="InterPro" id="IPR013229">
    <property type="entry name" value="PEGA"/>
</dbReference>
<dbReference type="Pfam" id="PF03781">
    <property type="entry name" value="FGE-sulfatase"/>
    <property type="match status" value="1"/>
</dbReference>
<comment type="caution">
    <text evidence="6">The sequence shown here is derived from an EMBL/GenBank/DDBJ whole genome shotgun (WGS) entry which is preliminary data.</text>
</comment>
<keyword evidence="3" id="KW-0732">Signal</keyword>
<dbReference type="SUPFAM" id="SSF56436">
    <property type="entry name" value="C-type lectin-like"/>
    <property type="match status" value="1"/>
</dbReference>
<sequence>MRQGIPALLIALSPCLVAAPVLTEETASSVLAIDDELFSKHTELQKAIDDTQLQKTAVDNQRSELNRLAQQAKNLDAALTTAKAALERDYQKMIDDPELDLQPSQNAYQAAWAEVKQNQVARLEAEQKLQELQTVLAQYQIQQQTVEHSITLLQQNKIRARVDRLREELRRVGEQKVSFTNLCNADMTFGQCSKQTNELALQKAVSQFQQWLIDESSEVKAIRAQISNVSLNIHVLKHEIVESGFYDGMRFRSIVSAHLEARPAENAPCKLLNIDAQFCMAPGQSDTTQQQEMAWINLSLRSNQHGDRVTIDGVNYGTTPVEVMLPVGKHLVKIEKDGFRTFQQEINFTSDQTLRVTLHENNATPKIEPKTATPTPTTAHTQVPAKPKVSVNSPSLITVLPGQYLLGEHAAKPYNLDHAFALSATLVTVDQFQTFVNQTKYKTDAELKNLCTTIKDSEITPISDSNWRNPGFTQSKNSPVVCISQNDAKSYLRWLSKQTGLKYRLPTEEEWEIAARAGSKTDYWWGNHFGAGKANTGWAGTLWSNKSTSPVKAFSPNSLGFYDMVGNVWEWTNDSRGLVKGGAWSFSPEMAKAHSQLFVGPTTAANYVGFRILRELK</sequence>
<evidence type="ECO:0000256" key="3">
    <source>
        <dbReference type="SAM" id="SignalP"/>
    </source>
</evidence>
<dbReference type="AlphaFoldDB" id="A0A5C9QJD0"/>
<feature type="signal peptide" evidence="3">
    <location>
        <begin position="1"/>
        <end position="18"/>
    </location>
</feature>
<evidence type="ECO:0000313" key="7">
    <source>
        <dbReference type="Proteomes" id="UP000323583"/>
    </source>
</evidence>
<name>A0A5C9QJD0_VIBCL</name>
<dbReference type="InterPro" id="IPR042095">
    <property type="entry name" value="SUMF_sf"/>
</dbReference>
<feature type="chain" id="PRO_5035270877" evidence="3">
    <location>
        <begin position="19"/>
        <end position="617"/>
    </location>
</feature>
<protein>
    <submittedName>
        <fullName evidence="6">SUMF1/EgtB/PvdO family nonheme iron enzyme</fullName>
    </submittedName>
</protein>